<reference evidence="1 2" key="1">
    <citation type="submission" date="2019-09" db="EMBL/GenBank/DDBJ databases">
        <title>Bird 10,000 Genomes (B10K) Project - Family phase.</title>
        <authorList>
            <person name="Zhang G."/>
        </authorList>
    </citation>
    <scope>NUCLEOTIDE SEQUENCE [LARGE SCALE GENOMIC DNA]</scope>
    <source>
        <strain evidence="1">B10K-DU-001-68</strain>
        <tissue evidence="1">Muscle</tissue>
    </source>
</reference>
<accession>A0A7K7Y3I8</accession>
<dbReference type="EMBL" id="VZTB01001541">
    <property type="protein sequence ID" value="NXA72410.1"/>
    <property type="molecule type" value="Genomic_DNA"/>
</dbReference>
<evidence type="ECO:0000313" key="1">
    <source>
        <dbReference type="EMBL" id="NXA72410.1"/>
    </source>
</evidence>
<protein>
    <submittedName>
        <fullName evidence="1">RTJK polymerase</fullName>
    </submittedName>
</protein>
<dbReference type="PANTHER" id="PTHR33332">
    <property type="entry name" value="REVERSE TRANSCRIPTASE DOMAIN-CONTAINING PROTEIN"/>
    <property type="match status" value="1"/>
</dbReference>
<dbReference type="Proteomes" id="UP000558509">
    <property type="component" value="Unassembled WGS sequence"/>
</dbReference>
<dbReference type="AlphaFoldDB" id="A0A7K7Y3I8"/>
<feature type="non-terminal residue" evidence="1">
    <location>
        <position position="76"/>
    </location>
</feature>
<keyword evidence="2" id="KW-1185">Reference proteome</keyword>
<evidence type="ECO:0000313" key="2">
    <source>
        <dbReference type="Proteomes" id="UP000558509"/>
    </source>
</evidence>
<organism evidence="1 2">
    <name type="scientific">Thryothorus ludovicianus</name>
    <name type="common">Carolina wren</name>
    <name type="synonym">Sylvia ludoviciana</name>
    <dbReference type="NCBI Taxonomy" id="74200"/>
    <lineage>
        <taxon>Eukaryota</taxon>
        <taxon>Metazoa</taxon>
        <taxon>Chordata</taxon>
        <taxon>Craniata</taxon>
        <taxon>Vertebrata</taxon>
        <taxon>Euteleostomi</taxon>
        <taxon>Archelosauria</taxon>
        <taxon>Archosauria</taxon>
        <taxon>Dinosauria</taxon>
        <taxon>Saurischia</taxon>
        <taxon>Theropoda</taxon>
        <taxon>Coelurosauria</taxon>
        <taxon>Aves</taxon>
        <taxon>Neognathae</taxon>
        <taxon>Neoaves</taxon>
        <taxon>Telluraves</taxon>
        <taxon>Australaves</taxon>
        <taxon>Passeriformes</taxon>
        <taxon>Certhiidae</taxon>
        <taxon>Troglodytinae</taxon>
        <taxon>Thryothorus</taxon>
    </lineage>
</organism>
<sequence>TAVTSVVPQSSILGPVLFNIFTNDLAAELEGVISKFSDDTKLGRAVDSLEGREALQRHLDKSEGWAITNHVKVNKG</sequence>
<feature type="non-terminal residue" evidence="1">
    <location>
        <position position="1"/>
    </location>
</feature>
<comment type="caution">
    <text evidence="1">The sequence shown here is derived from an EMBL/GenBank/DDBJ whole genome shotgun (WGS) entry which is preliminary data.</text>
</comment>
<proteinExistence type="predicted"/>
<name>A0A7K7Y3I8_THRLU</name>
<gene>
    <name evidence="1" type="primary">Jockey\pol</name>
    <name evidence="1" type="ORF">THRLUD_R15709</name>
</gene>